<organism evidence="2 3">
    <name type="scientific">Rhodoferax ferrireducens</name>
    <dbReference type="NCBI Taxonomy" id="192843"/>
    <lineage>
        <taxon>Bacteria</taxon>
        <taxon>Pseudomonadati</taxon>
        <taxon>Pseudomonadota</taxon>
        <taxon>Betaproteobacteria</taxon>
        <taxon>Burkholderiales</taxon>
        <taxon>Comamonadaceae</taxon>
        <taxon>Rhodoferax</taxon>
    </lineage>
</organism>
<proteinExistence type="predicted"/>
<reference evidence="2 3" key="1">
    <citation type="submission" date="2023-07" db="EMBL/GenBank/DDBJ databases">
        <title>Sorghum-associated microbial communities from plants grown in Nebraska, USA.</title>
        <authorList>
            <person name="Schachtman D."/>
        </authorList>
    </citation>
    <scope>NUCLEOTIDE SEQUENCE [LARGE SCALE GENOMIC DNA]</scope>
    <source>
        <strain evidence="2 3">BE313</strain>
    </source>
</reference>
<feature type="compositionally biased region" description="Acidic residues" evidence="1">
    <location>
        <begin position="136"/>
        <end position="152"/>
    </location>
</feature>
<name>A0ABU2CA97_9BURK</name>
<dbReference type="EMBL" id="JAVDXT010000002">
    <property type="protein sequence ID" value="MDR7378269.1"/>
    <property type="molecule type" value="Genomic_DNA"/>
</dbReference>
<keyword evidence="3" id="KW-1185">Reference proteome</keyword>
<dbReference type="Proteomes" id="UP001180487">
    <property type="component" value="Unassembled WGS sequence"/>
</dbReference>
<evidence type="ECO:0000313" key="3">
    <source>
        <dbReference type="Proteomes" id="UP001180487"/>
    </source>
</evidence>
<protein>
    <submittedName>
        <fullName evidence="2">Uncharacterized protein</fullName>
    </submittedName>
</protein>
<dbReference type="RefSeq" id="WP_310374244.1">
    <property type="nucleotide sequence ID" value="NZ_JAVDXT010000002.1"/>
</dbReference>
<gene>
    <name evidence="2" type="ORF">J2X19_002948</name>
</gene>
<evidence type="ECO:0000256" key="1">
    <source>
        <dbReference type="SAM" id="MobiDB-lite"/>
    </source>
</evidence>
<comment type="caution">
    <text evidence="2">The sequence shown here is derived from an EMBL/GenBank/DDBJ whole genome shotgun (WGS) entry which is preliminary data.</text>
</comment>
<feature type="region of interest" description="Disordered" evidence="1">
    <location>
        <begin position="133"/>
        <end position="178"/>
    </location>
</feature>
<evidence type="ECO:0000313" key="2">
    <source>
        <dbReference type="EMBL" id="MDR7378269.1"/>
    </source>
</evidence>
<accession>A0ABU2CA97</accession>
<sequence length="178" mass="20418">MKLSRYFSNHARAYDAEMDDLVSDSEGKNVLEKRLKEKRSQLDFLVVMMDDSPEMLAAAFHQGFRFPSPKAMDLLVALEPEEFPDWDKLARTITLTPWAQAMADRVLREPTGEQFMVVAACLEYLYTRADDRGAALEDENEDEEDHDLDPEEQEARDREDAGAAWMEEQGFDPKPPKA</sequence>